<evidence type="ECO:0000256" key="2">
    <source>
        <dbReference type="SAM" id="SignalP"/>
    </source>
</evidence>
<dbReference type="Proteomes" id="UP001595445">
    <property type="component" value="Unassembled WGS sequence"/>
</dbReference>
<feature type="chain" id="PRO_5045416184" evidence="2">
    <location>
        <begin position="19"/>
        <end position="140"/>
    </location>
</feature>
<dbReference type="RefSeq" id="WP_197642624.1">
    <property type="nucleotide sequence ID" value="NZ_JAEACP010000005.1"/>
</dbReference>
<reference evidence="4" key="1">
    <citation type="journal article" date="2019" name="Int. J. Syst. Evol. Microbiol.">
        <title>The Global Catalogue of Microorganisms (GCM) 10K type strain sequencing project: providing services to taxonomists for standard genome sequencing and annotation.</title>
        <authorList>
            <consortium name="The Broad Institute Genomics Platform"/>
            <consortium name="The Broad Institute Genome Sequencing Center for Infectious Disease"/>
            <person name="Wu L."/>
            <person name="Ma J."/>
        </authorList>
    </citation>
    <scope>NUCLEOTIDE SEQUENCE [LARGE SCALE GENOMIC DNA]</scope>
    <source>
        <strain evidence="4">KCTC 62102</strain>
    </source>
</reference>
<evidence type="ECO:0000256" key="1">
    <source>
        <dbReference type="SAM" id="MobiDB-lite"/>
    </source>
</evidence>
<sequence length="140" mass="14636">MKLYATLFAALLAVPAFAQTEGDATGEATGNSAGADARMEAEMSSRVGPAFYSDTEMTTLRPATEIQTQWATISPEDQTALRDRCEKLMNQASESEGGDASASGGGTATDSTTAGTTAAEINMFENDAHMRQICEAIKGL</sequence>
<gene>
    <name evidence="3" type="ORF">ACFOD6_02060</name>
</gene>
<name>A0ABV7DQN3_9RHOB</name>
<comment type="caution">
    <text evidence="3">The sequence shown here is derived from an EMBL/GenBank/DDBJ whole genome shotgun (WGS) entry which is preliminary data.</text>
</comment>
<feature type="signal peptide" evidence="2">
    <location>
        <begin position="1"/>
        <end position="18"/>
    </location>
</feature>
<protein>
    <submittedName>
        <fullName evidence="3">Uncharacterized protein</fullName>
    </submittedName>
</protein>
<evidence type="ECO:0000313" key="4">
    <source>
        <dbReference type="Proteomes" id="UP001595445"/>
    </source>
</evidence>
<organism evidence="3 4">
    <name type="scientific">Tabrizicola soli</name>
    <dbReference type="NCBI Taxonomy" id="2185115"/>
    <lineage>
        <taxon>Bacteria</taxon>
        <taxon>Pseudomonadati</taxon>
        <taxon>Pseudomonadota</taxon>
        <taxon>Alphaproteobacteria</taxon>
        <taxon>Rhodobacterales</taxon>
        <taxon>Paracoccaceae</taxon>
        <taxon>Tabrizicola</taxon>
    </lineage>
</organism>
<evidence type="ECO:0000313" key="3">
    <source>
        <dbReference type="EMBL" id="MFC3084822.1"/>
    </source>
</evidence>
<feature type="region of interest" description="Disordered" evidence="1">
    <location>
        <begin position="89"/>
        <end position="113"/>
    </location>
</feature>
<keyword evidence="4" id="KW-1185">Reference proteome</keyword>
<accession>A0ABV7DQN3</accession>
<keyword evidence="2" id="KW-0732">Signal</keyword>
<feature type="compositionally biased region" description="Low complexity" evidence="1">
    <location>
        <begin position="92"/>
        <end position="113"/>
    </location>
</feature>
<proteinExistence type="predicted"/>
<dbReference type="EMBL" id="JBHRSM010000001">
    <property type="protein sequence ID" value="MFC3084822.1"/>
    <property type="molecule type" value="Genomic_DNA"/>
</dbReference>